<evidence type="ECO:0000313" key="3">
    <source>
        <dbReference type="Proteomes" id="UP001603857"/>
    </source>
</evidence>
<gene>
    <name evidence="2" type="ORF">Fmac_009294</name>
</gene>
<dbReference type="InterPro" id="IPR050796">
    <property type="entry name" value="SCF_F-box_component"/>
</dbReference>
<dbReference type="NCBIfam" id="TIGR01640">
    <property type="entry name" value="F_box_assoc_1"/>
    <property type="match status" value="1"/>
</dbReference>
<sequence>MSSTDAPKSLSLSALPIDLIGEILHRLPVKLLLQLRCRILLHTYDDYNQIILRTYPLRSLFNDGKAISELNHPLPDPDHRLDSIVSSCDGIICFLVANIFVLWNPTISKFRTLPPPPNSTPYDIVSNFGYLGLVYGFGYDSFSHTYKVVVLHSFPGRQTQAYVFCVGHRHRHMEDYSRLSFPALQYSCGEIREWFASDGAIVSLDLRNESLGEVPQPDCGGGLINLGLDVLKDCLCLHALFPGGCFDVWLMGEFGKKESWSRLLRFNQQQPSSIPFNSIFYISEDGKLLLEYWEDFDVYNPVNATRWRALSFEAHKAYVVYVESLISPCS</sequence>
<evidence type="ECO:0000259" key="1">
    <source>
        <dbReference type="Pfam" id="PF07734"/>
    </source>
</evidence>
<reference evidence="2 3" key="1">
    <citation type="submission" date="2024-08" db="EMBL/GenBank/DDBJ databases">
        <title>Insights into the chromosomal genome structure of Flemingia macrophylla.</title>
        <authorList>
            <person name="Ding Y."/>
            <person name="Zhao Y."/>
            <person name="Bi W."/>
            <person name="Wu M."/>
            <person name="Zhao G."/>
            <person name="Gong Y."/>
            <person name="Li W."/>
            <person name="Zhang P."/>
        </authorList>
    </citation>
    <scope>NUCLEOTIDE SEQUENCE [LARGE SCALE GENOMIC DNA]</scope>
    <source>
        <strain evidence="2">DYQJB</strain>
        <tissue evidence="2">Leaf</tissue>
    </source>
</reference>
<keyword evidence="3" id="KW-1185">Reference proteome</keyword>
<organism evidence="2 3">
    <name type="scientific">Flemingia macrophylla</name>
    <dbReference type="NCBI Taxonomy" id="520843"/>
    <lineage>
        <taxon>Eukaryota</taxon>
        <taxon>Viridiplantae</taxon>
        <taxon>Streptophyta</taxon>
        <taxon>Embryophyta</taxon>
        <taxon>Tracheophyta</taxon>
        <taxon>Spermatophyta</taxon>
        <taxon>Magnoliopsida</taxon>
        <taxon>eudicotyledons</taxon>
        <taxon>Gunneridae</taxon>
        <taxon>Pentapetalae</taxon>
        <taxon>rosids</taxon>
        <taxon>fabids</taxon>
        <taxon>Fabales</taxon>
        <taxon>Fabaceae</taxon>
        <taxon>Papilionoideae</taxon>
        <taxon>50 kb inversion clade</taxon>
        <taxon>NPAAA clade</taxon>
        <taxon>indigoferoid/millettioid clade</taxon>
        <taxon>Phaseoleae</taxon>
        <taxon>Flemingia</taxon>
    </lineage>
</organism>
<proteinExistence type="predicted"/>
<dbReference type="PANTHER" id="PTHR31672:SF13">
    <property type="entry name" value="F-BOX PROTEIN CPR30-LIKE"/>
    <property type="match status" value="1"/>
</dbReference>
<feature type="domain" description="F-box associated beta-propeller type 1" evidence="1">
    <location>
        <begin position="83"/>
        <end position="326"/>
    </location>
</feature>
<comment type="caution">
    <text evidence="2">The sequence shown here is derived from an EMBL/GenBank/DDBJ whole genome shotgun (WGS) entry which is preliminary data.</text>
</comment>
<dbReference type="AlphaFoldDB" id="A0ABD1MZX2"/>
<dbReference type="Pfam" id="PF07734">
    <property type="entry name" value="FBA_1"/>
    <property type="match status" value="1"/>
</dbReference>
<dbReference type="PANTHER" id="PTHR31672">
    <property type="entry name" value="BNACNNG10540D PROTEIN"/>
    <property type="match status" value="1"/>
</dbReference>
<dbReference type="InterPro" id="IPR006527">
    <property type="entry name" value="F-box-assoc_dom_typ1"/>
</dbReference>
<dbReference type="InterPro" id="IPR017451">
    <property type="entry name" value="F-box-assoc_interact_dom"/>
</dbReference>
<accession>A0ABD1MZX2</accession>
<protein>
    <recommendedName>
        <fullName evidence="1">F-box associated beta-propeller type 1 domain-containing protein</fullName>
    </recommendedName>
</protein>
<name>A0ABD1MZX2_9FABA</name>
<evidence type="ECO:0000313" key="2">
    <source>
        <dbReference type="EMBL" id="KAL2341354.1"/>
    </source>
</evidence>
<dbReference type="EMBL" id="JBGMDY010000003">
    <property type="protein sequence ID" value="KAL2341354.1"/>
    <property type="molecule type" value="Genomic_DNA"/>
</dbReference>
<dbReference type="Proteomes" id="UP001603857">
    <property type="component" value="Unassembled WGS sequence"/>
</dbReference>